<dbReference type="CDD" id="cd02440">
    <property type="entry name" value="AdoMet_MTases"/>
    <property type="match status" value="1"/>
</dbReference>
<keyword evidence="2" id="KW-0830">Ubiquinone</keyword>
<dbReference type="EMBL" id="FQXZ01000040">
    <property type="protein sequence ID" value="SHI41702.1"/>
    <property type="molecule type" value="Genomic_DNA"/>
</dbReference>
<dbReference type="Proteomes" id="UP000184608">
    <property type="component" value="Unassembled WGS sequence"/>
</dbReference>
<keyword evidence="3" id="KW-1185">Reference proteome</keyword>
<dbReference type="SUPFAM" id="SSF53335">
    <property type="entry name" value="S-adenosyl-L-methionine-dependent methyltransferases"/>
    <property type="match status" value="1"/>
</dbReference>
<evidence type="ECO:0000313" key="3">
    <source>
        <dbReference type="Proteomes" id="UP000184608"/>
    </source>
</evidence>
<keyword evidence="2" id="KW-0808">Transferase</keyword>
<reference evidence="2 3" key="1">
    <citation type="submission" date="2016-11" db="EMBL/GenBank/DDBJ databases">
        <authorList>
            <person name="Jaros S."/>
            <person name="Januszkiewicz K."/>
            <person name="Wedrychowicz H."/>
        </authorList>
    </citation>
    <scope>NUCLEOTIDE SEQUENCE [LARGE SCALE GENOMIC DNA]</scope>
    <source>
        <strain evidence="2 3">CECT 7868</strain>
    </source>
</reference>
<sequence length="258" mass="29456">MTIFRDACHYNNNSSVQTTEADYLIKRLNLDLKYKKLLDVGCGDGKISAAMSAQGAAVYGIDVSEEMIAFARQHFPECRFQHLAAERLAEIRGRFDVITSFNCLHWVKGIDTALAAARNRLKTDGIFFGLIYPRCHDLWDAATWVETLPAYQTGSATFSNPYHFYTRDIFEERLIQAGFAQTMLWQESKQATFASREQFKNYIAGWLPHCAHYQASFIDDWLARYMVLTDQTESETITMAYDIIYFTASCTATDVCSE</sequence>
<gene>
    <name evidence="2" type="primary">ubiG_1</name>
    <name evidence="2" type="ORF">VA7868_03669</name>
</gene>
<evidence type="ECO:0000259" key="1">
    <source>
        <dbReference type="Pfam" id="PF08241"/>
    </source>
</evidence>
<protein>
    <submittedName>
        <fullName evidence="2">Ubiquinone biosynthesis O-methyltransferase</fullName>
        <ecNumber evidence="2">2.1.1.222</ecNumber>
    </submittedName>
</protein>
<dbReference type="RefSeq" id="WP_073605292.1">
    <property type="nucleotide sequence ID" value="NZ_FQXZ01000040.1"/>
</dbReference>
<name>A0A1M6AZ16_9VIBR</name>
<dbReference type="InterPro" id="IPR029063">
    <property type="entry name" value="SAM-dependent_MTases_sf"/>
</dbReference>
<dbReference type="GO" id="GO:0102208">
    <property type="term" value="F:2-polyprenyl-6-hydroxyphenol methylase activity"/>
    <property type="evidence" value="ECO:0007669"/>
    <property type="project" value="UniProtKB-EC"/>
</dbReference>
<evidence type="ECO:0000313" key="2">
    <source>
        <dbReference type="EMBL" id="SHI41702.1"/>
    </source>
</evidence>
<proteinExistence type="predicted"/>
<feature type="domain" description="Methyltransferase type 11" evidence="1">
    <location>
        <begin position="38"/>
        <end position="128"/>
    </location>
</feature>
<dbReference type="Pfam" id="PF08241">
    <property type="entry name" value="Methyltransf_11"/>
    <property type="match status" value="1"/>
</dbReference>
<dbReference type="STRING" id="1216006.VA7868_03669"/>
<dbReference type="AlphaFoldDB" id="A0A1M6AZ16"/>
<organism evidence="2 3">
    <name type="scientific">Vibrio aerogenes CECT 7868</name>
    <dbReference type="NCBI Taxonomy" id="1216006"/>
    <lineage>
        <taxon>Bacteria</taxon>
        <taxon>Pseudomonadati</taxon>
        <taxon>Pseudomonadota</taxon>
        <taxon>Gammaproteobacteria</taxon>
        <taxon>Vibrionales</taxon>
        <taxon>Vibrionaceae</taxon>
        <taxon>Vibrio</taxon>
    </lineage>
</organism>
<accession>A0A1M6AZ16</accession>
<dbReference type="PANTHER" id="PTHR43861:SF1">
    <property type="entry name" value="TRANS-ACONITATE 2-METHYLTRANSFERASE"/>
    <property type="match status" value="1"/>
</dbReference>
<dbReference type="Gene3D" id="3.40.50.150">
    <property type="entry name" value="Vaccinia Virus protein VP39"/>
    <property type="match status" value="1"/>
</dbReference>
<keyword evidence="2" id="KW-0489">Methyltransferase</keyword>
<dbReference type="EC" id="2.1.1.222" evidence="2"/>
<dbReference type="PANTHER" id="PTHR43861">
    <property type="entry name" value="TRANS-ACONITATE 2-METHYLTRANSFERASE-RELATED"/>
    <property type="match status" value="1"/>
</dbReference>
<dbReference type="GO" id="GO:0032259">
    <property type="term" value="P:methylation"/>
    <property type="evidence" value="ECO:0007669"/>
    <property type="project" value="UniProtKB-KW"/>
</dbReference>
<dbReference type="InterPro" id="IPR013216">
    <property type="entry name" value="Methyltransf_11"/>
</dbReference>
<dbReference type="GO" id="GO:0008757">
    <property type="term" value="F:S-adenosylmethionine-dependent methyltransferase activity"/>
    <property type="evidence" value="ECO:0007669"/>
    <property type="project" value="InterPro"/>
</dbReference>